<sequence>MSFHKTFADDLETASVASAQYKDFPEFETISLSIDATLHNINHVQLTPIRNLVREFEALRESSNTQKNELSDISRRFIDLTSKCTEAFKSLNDKTQRLNAYLNNCETNHEDEDTLRYLRQKEAISLNLVRNSLRQFQSYQRRYKAFESELIDRGNAAVSAATVDTSDRALAGGTLQSPDQLQVQISYEPINAEELEEQSLMVEEREREIQQISQDTQEINEIFLNLQDIIQEQQFQVDSIEDNILSYSADAQGASRELRRAERYQKRSGGRMLCCLLILIGVFGSVILVGVIF</sequence>
<dbReference type="PROSITE" id="PS00914">
    <property type="entry name" value="SYNTAXIN"/>
    <property type="match status" value="1"/>
</dbReference>
<dbReference type="EMBL" id="CP034456">
    <property type="protein sequence ID" value="QBM86621.1"/>
    <property type="molecule type" value="Genomic_DNA"/>
</dbReference>
<protein>
    <submittedName>
        <fullName evidence="5">Syntaxin 7</fullName>
    </submittedName>
</protein>
<dbReference type="Proteomes" id="UP000292447">
    <property type="component" value="Chromosome I"/>
</dbReference>
<accession>A0A4P6XLK2</accession>
<dbReference type="GO" id="GO:0048278">
    <property type="term" value="P:vesicle docking"/>
    <property type="evidence" value="ECO:0007669"/>
    <property type="project" value="TreeGrafter"/>
</dbReference>
<dbReference type="Pfam" id="PF14523">
    <property type="entry name" value="Syntaxin_2"/>
    <property type="match status" value="1"/>
</dbReference>
<feature type="domain" description="T-SNARE coiled-coil homology" evidence="4">
    <location>
        <begin position="199"/>
        <end position="261"/>
    </location>
</feature>
<dbReference type="PROSITE" id="PS50192">
    <property type="entry name" value="T_SNARE"/>
    <property type="match status" value="1"/>
</dbReference>
<dbReference type="GO" id="GO:0006886">
    <property type="term" value="P:intracellular protein transport"/>
    <property type="evidence" value="ECO:0007669"/>
    <property type="project" value="InterPro"/>
</dbReference>
<evidence type="ECO:0000256" key="1">
    <source>
        <dbReference type="ARBA" id="ARBA00009063"/>
    </source>
</evidence>
<dbReference type="Pfam" id="PF05739">
    <property type="entry name" value="SNARE"/>
    <property type="match status" value="1"/>
</dbReference>
<dbReference type="InterPro" id="IPR006011">
    <property type="entry name" value="Syntaxin_N"/>
</dbReference>
<dbReference type="GO" id="GO:0031201">
    <property type="term" value="C:SNARE complex"/>
    <property type="evidence" value="ECO:0007669"/>
    <property type="project" value="TreeGrafter"/>
</dbReference>
<dbReference type="InterPro" id="IPR006012">
    <property type="entry name" value="Syntaxin/epimorphin_CS"/>
</dbReference>
<reference evidence="6" key="1">
    <citation type="submission" date="2019-03" db="EMBL/GenBank/DDBJ databases">
        <title>Snf2 controls pulcherriminic acid biosynthesis and connects pigmentation and antifungal activity of the yeast Metschnikowia pulcherrima.</title>
        <authorList>
            <person name="Gore-Lloyd D."/>
            <person name="Sumann I."/>
            <person name="Brachmann A.O."/>
            <person name="Schneeberger K."/>
            <person name="Ortiz-Merino R.A."/>
            <person name="Moreno-Beltran M."/>
            <person name="Schlaefli M."/>
            <person name="Kirner P."/>
            <person name="Santos Kron A."/>
            <person name="Wolfe K.H."/>
            <person name="Piel J."/>
            <person name="Ahrens C.H."/>
            <person name="Henk D."/>
            <person name="Freimoser F.M."/>
        </authorList>
    </citation>
    <scope>NUCLEOTIDE SEQUENCE [LARGE SCALE GENOMIC DNA]</scope>
    <source>
        <strain evidence="6">APC 1.2</strain>
    </source>
</reference>
<evidence type="ECO:0000259" key="4">
    <source>
        <dbReference type="PROSITE" id="PS50192"/>
    </source>
</evidence>
<evidence type="ECO:0000313" key="6">
    <source>
        <dbReference type="Proteomes" id="UP000292447"/>
    </source>
</evidence>
<proteinExistence type="inferred from homology"/>
<dbReference type="InterPro" id="IPR000727">
    <property type="entry name" value="T_SNARE_dom"/>
</dbReference>
<dbReference type="GO" id="GO:0006896">
    <property type="term" value="P:Golgi to vacuole transport"/>
    <property type="evidence" value="ECO:0007669"/>
    <property type="project" value="TreeGrafter"/>
</dbReference>
<dbReference type="STRING" id="2163413.A0A4P6XLK2"/>
<dbReference type="SUPFAM" id="SSF47661">
    <property type="entry name" value="t-snare proteins"/>
    <property type="match status" value="1"/>
</dbReference>
<keyword evidence="6" id="KW-1185">Reference proteome</keyword>
<keyword evidence="3" id="KW-0812">Transmembrane</keyword>
<dbReference type="InterPro" id="IPR010989">
    <property type="entry name" value="SNARE"/>
</dbReference>
<feature type="transmembrane region" description="Helical" evidence="3">
    <location>
        <begin position="273"/>
        <end position="292"/>
    </location>
</feature>
<dbReference type="PANTHER" id="PTHR19957:SF38">
    <property type="entry name" value="LD27581P"/>
    <property type="match status" value="1"/>
</dbReference>
<dbReference type="GO" id="GO:0005484">
    <property type="term" value="F:SNAP receptor activity"/>
    <property type="evidence" value="ECO:0007669"/>
    <property type="project" value="InterPro"/>
</dbReference>
<dbReference type="SMART" id="SM00397">
    <property type="entry name" value="t_SNARE"/>
    <property type="match status" value="1"/>
</dbReference>
<evidence type="ECO:0000313" key="5">
    <source>
        <dbReference type="EMBL" id="QBM86621.1"/>
    </source>
</evidence>
<gene>
    <name evidence="5" type="primary">MPUL0A12660</name>
    <name evidence="5" type="ORF">METSCH_A12660</name>
</gene>
<dbReference type="InterPro" id="IPR045242">
    <property type="entry name" value="Syntaxin"/>
</dbReference>
<dbReference type="CDD" id="cd15840">
    <property type="entry name" value="SNARE_Qa"/>
    <property type="match status" value="1"/>
</dbReference>
<keyword evidence="3" id="KW-1133">Transmembrane helix</keyword>
<evidence type="ECO:0000256" key="3">
    <source>
        <dbReference type="SAM" id="Phobius"/>
    </source>
</evidence>
<dbReference type="PANTHER" id="PTHR19957">
    <property type="entry name" value="SYNTAXIN"/>
    <property type="match status" value="1"/>
</dbReference>
<name>A0A4P6XLK2_9ASCO</name>
<organism evidence="5 6">
    <name type="scientific">Metschnikowia aff. pulcherrima</name>
    <dbReference type="NCBI Taxonomy" id="2163413"/>
    <lineage>
        <taxon>Eukaryota</taxon>
        <taxon>Fungi</taxon>
        <taxon>Dikarya</taxon>
        <taxon>Ascomycota</taxon>
        <taxon>Saccharomycotina</taxon>
        <taxon>Pichiomycetes</taxon>
        <taxon>Metschnikowiaceae</taxon>
        <taxon>Metschnikowia</taxon>
    </lineage>
</organism>
<keyword evidence="2" id="KW-0175">Coiled coil</keyword>
<dbReference type="Gene3D" id="1.20.5.110">
    <property type="match status" value="1"/>
</dbReference>
<evidence type="ECO:0000256" key="2">
    <source>
        <dbReference type="SAM" id="Coils"/>
    </source>
</evidence>
<keyword evidence="3" id="KW-0472">Membrane</keyword>
<dbReference type="GO" id="GO:0000149">
    <property type="term" value="F:SNARE binding"/>
    <property type="evidence" value="ECO:0007669"/>
    <property type="project" value="TreeGrafter"/>
</dbReference>
<dbReference type="GO" id="GO:0006906">
    <property type="term" value="P:vesicle fusion"/>
    <property type="evidence" value="ECO:0007669"/>
    <property type="project" value="TreeGrafter"/>
</dbReference>
<dbReference type="GO" id="GO:0012505">
    <property type="term" value="C:endomembrane system"/>
    <property type="evidence" value="ECO:0007669"/>
    <property type="project" value="TreeGrafter"/>
</dbReference>
<comment type="similarity">
    <text evidence="1">Belongs to the syntaxin family.</text>
</comment>
<dbReference type="AlphaFoldDB" id="A0A4P6XLK2"/>
<feature type="coiled-coil region" evidence="2">
    <location>
        <begin position="195"/>
        <end position="222"/>
    </location>
</feature>